<comment type="similarity">
    <text evidence="1">Belongs to the BlaI transcriptional regulatory family.</text>
</comment>
<reference evidence="5 6" key="1">
    <citation type="submission" date="2019-02" db="EMBL/GenBank/DDBJ databases">
        <title>Deep-cultivation of Planctomycetes and their phenomic and genomic characterization uncovers novel biology.</title>
        <authorList>
            <person name="Wiegand S."/>
            <person name="Jogler M."/>
            <person name="Boedeker C."/>
            <person name="Pinto D."/>
            <person name="Vollmers J."/>
            <person name="Rivas-Marin E."/>
            <person name="Kohn T."/>
            <person name="Peeters S.H."/>
            <person name="Heuer A."/>
            <person name="Rast P."/>
            <person name="Oberbeckmann S."/>
            <person name="Bunk B."/>
            <person name="Jeske O."/>
            <person name="Meyerdierks A."/>
            <person name="Storesund J.E."/>
            <person name="Kallscheuer N."/>
            <person name="Luecker S."/>
            <person name="Lage O.M."/>
            <person name="Pohl T."/>
            <person name="Merkel B.J."/>
            <person name="Hornburger P."/>
            <person name="Mueller R.-W."/>
            <person name="Bruemmer F."/>
            <person name="Labrenz M."/>
            <person name="Spormann A.M."/>
            <person name="Op den Camp H."/>
            <person name="Overmann J."/>
            <person name="Amann R."/>
            <person name="Jetten M.S.M."/>
            <person name="Mascher T."/>
            <person name="Medema M.H."/>
            <person name="Devos D.P."/>
            <person name="Kaster A.-K."/>
            <person name="Ovreas L."/>
            <person name="Rohde M."/>
            <person name="Galperin M.Y."/>
            <person name="Jogler C."/>
        </authorList>
    </citation>
    <scope>NUCLEOTIDE SEQUENCE [LARGE SCALE GENOMIC DNA]</scope>
    <source>
        <strain evidence="5 6">Pan181</strain>
    </source>
</reference>
<protein>
    <submittedName>
        <fullName evidence="5">Penicillinase repressor</fullName>
    </submittedName>
</protein>
<evidence type="ECO:0000313" key="6">
    <source>
        <dbReference type="Proteomes" id="UP000315750"/>
    </source>
</evidence>
<dbReference type="InterPro" id="IPR036390">
    <property type="entry name" value="WH_DNA-bd_sf"/>
</dbReference>
<evidence type="ECO:0000256" key="4">
    <source>
        <dbReference type="ARBA" id="ARBA00023163"/>
    </source>
</evidence>
<organism evidence="5 6">
    <name type="scientific">Aeoliella mucimassa</name>
    <dbReference type="NCBI Taxonomy" id="2527972"/>
    <lineage>
        <taxon>Bacteria</taxon>
        <taxon>Pseudomonadati</taxon>
        <taxon>Planctomycetota</taxon>
        <taxon>Planctomycetia</taxon>
        <taxon>Pirellulales</taxon>
        <taxon>Lacipirellulaceae</taxon>
        <taxon>Aeoliella</taxon>
    </lineage>
</organism>
<dbReference type="InterPro" id="IPR005650">
    <property type="entry name" value="BlaI_family"/>
</dbReference>
<evidence type="ECO:0000256" key="1">
    <source>
        <dbReference type="ARBA" id="ARBA00011046"/>
    </source>
</evidence>
<evidence type="ECO:0000256" key="3">
    <source>
        <dbReference type="ARBA" id="ARBA00023125"/>
    </source>
</evidence>
<dbReference type="EMBL" id="CP036278">
    <property type="protein sequence ID" value="QDU53910.1"/>
    <property type="molecule type" value="Genomic_DNA"/>
</dbReference>
<dbReference type="Proteomes" id="UP000315750">
    <property type="component" value="Chromosome"/>
</dbReference>
<keyword evidence="2" id="KW-0805">Transcription regulation</keyword>
<keyword evidence="3" id="KW-0238">DNA-binding</keyword>
<evidence type="ECO:0000313" key="5">
    <source>
        <dbReference type="EMBL" id="QDU53910.1"/>
    </source>
</evidence>
<dbReference type="Gene3D" id="1.10.10.10">
    <property type="entry name" value="Winged helix-like DNA-binding domain superfamily/Winged helix DNA-binding domain"/>
    <property type="match status" value="1"/>
</dbReference>
<accession>A0A518AGR0</accession>
<dbReference type="Pfam" id="PF03965">
    <property type="entry name" value="Penicillinase_R"/>
    <property type="match status" value="1"/>
</dbReference>
<dbReference type="InterPro" id="IPR036388">
    <property type="entry name" value="WH-like_DNA-bd_sf"/>
</dbReference>
<sequence>MSRFTPGELAVMQILWEHGELKPGEVQQHFPEPIKNPALRSYLAILLEKGHVTRRKVGKAYFYKAVTGRKKAFRSTIREIADVYCEGSAKQLLLNLIRSEKLSEAELLELKRLADGPNNDG</sequence>
<dbReference type="PIRSF" id="PIRSF019455">
    <property type="entry name" value="CopR_AtkY"/>
    <property type="match status" value="1"/>
</dbReference>
<dbReference type="KEGG" id="amuc:Pan181_00880"/>
<dbReference type="AlphaFoldDB" id="A0A518AGR0"/>
<evidence type="ECO:0000256" key="2">
    <source>
        <dbReference type="ARBA" id="ARBA00023015"/>
    </source>
</evidence>
<name>A0A518AGR0_9BACT</name>
<keyword evidence="6" id="KW-1185">Reference proteome</keyword>
<dbReference type="RefSeq" id="WP_145244952.1">
    <property type="nucleotide sequence ID" value="NZ_CP036278.1"/>
</dbReference>
<dbReference type="SUPFAM" id="SSF46785">
    <property type="entry name" value="Winged helix' DNA-binding domain"/>
    <property type="match status" value="1"/>
</dbReference>
<gene>
    <name evidence="5" type="ORF">Pan181_00880</name>
</gene>
<keyword evidence="4" id="KW-0804">Transcription</keyword>
<dbReference type="OrthoDB" id="9795583at2"/>
<dbReference type="Gene3D" id="1.10.4040.10">
    <property type="entry name" value="Penicillinase repressor domain"/>
    <property type="match status" value="1"/>
</dbReference>
<dbReference type="GO" id="GO:0045892">
    <property type="term" value="P:negative regulation of DNA-templated transcription"/>
    <property type="evidence" value="ECO:0007669"/>
    <property type="project" value="InterPro"/>
</dbReference>
<proteinExistence type="inferred from homology"/>
<dbReference type="GO" id="GO:0003677">
    <property type="term" value="F:DNA binding"/>
    <property type="evidence" value="ECO:0007669"/>
    <property type="project" value="UniProtKB-KW"/>
</dbReference>